<accession>A0ACC1HK18</accession>
<sequence length="79" mass="9421">MITIINQQQGLWLPMRVIRYQLTGILRQTRYGDWDLGVYMVDSVYMQQLNRTYRNKDKPTDILSFPFHEVACIPSSPLW</sequence>
<evidence type="ECO:0000313" key="1">
    <source>
        <dbReference type="EMBL" id="KAJ1675582.1"/>
    </source>
</evidence>
<proteinExistence type="predicted"/>
<dbReference type="Proteomes" id="UP001145114">
    <property type="component" value="Unassembled WGS sequence"/>
</dbReference>
<evidence type="ECO:0000313" key="2">
    <source>
        <dbReference type="Proteomes" id="UP001145114"/>
    </source>
</evidence>
<dbReference type="EMBL" id="JAMZIH010005243">
    <property type="protein sequence ID" value="KAJ1675582.1"/>
    <property type="molecule type" value="Genomic_DNA"/>
</dbReference>
<keyword evidence="2" id="KW-1185">Reference proteome</keyword>
<comment type="caution">
    <text evidence="1">The sequence shown here is derived from an EMBL/GenBank/DDBJ whole genome shotgun (WGS) entry which is preliminary data.</text>
</comment>
<organism evidence="1 2">
    <name type="scientific">Spiromyces aspiralis</name>
    <dbReference type="NCBI Taxonomy" id="68401"/>
    <lineage>
        <taxon>Eukaryota</taxon>
        <taxon>Fungi</taxon>
        <taxon>Fungi incertae sedis</taxon>
        <taxon>Zoopagomycota</taxon>
        <taxon>Kickxellomycotina</taxon>
        <taxon>Kickxellomycetes</taxon>
        <taxon>Kickxellales</taxon>
        <taxon>Kickxellaceae</taxon>
        <taxon>Spiromyces</taxon>
    </lineage>
</organism>
<protein>
    <submittedName>
        <fullName evidence="1">Uncharacterized protein</fullName>
    </submittedName>
</protein>
<name>A0ACC1HK18_9FUNG</name>
<reference evidence="1" key="1">
    <citation type="submission" date="2022-06" db="EMBL/GenBank/DDBJ databases">
        <title>Phylogenomic reconstructions and comparative analyses of Kickxellomycotina fungi.</title>
        <authorList>
            <person name="Reynolds N.K."/>
            <person name="Stajich J.E."/>
            <person name="Barry K."/>
            <person name="Grigoriev I.V."/>
            <person name="Crous P."/>
            <person name="Smith M.E."/>
        </authorList>
    </citation>
    <scope>NUCLEOTIDE SEQUENCE</scope>
    <source>
        <strain evidence="1">RSA 2271</strain>
    </source>
</reference>
<gene>
    <name evidence="1" type="ORF">EV182_000989</name>
</gene>